<feature type="domain" description="HTH luxR-type" evidence="6">
    <location>
        <begin position="149"/>
        <end position="213"/>
    </location>
</feature>
<dbReference type="InterPro" id="IPR000792">
    <property type="entry name" value="Tscrpt_reg_LuxR_C"/>
</dbReference>
<evidence type="ECO:0000313" key="8">
    <source>
        <dbReference type="EMBL" id="TWS19440.1"/>
    </source>
</evidence>
<name>A0A5C5R920_9ACTN</name>
<accession>A0A5C5R920</accession>
<keyword evidence="1 5" id="KW-0597">Phosphoprotein</keyword>
<dbReference type="Pfam" id="PF00196">
    <property type="entry name" value="GerE"/>
    <property type="match status" value="1"/>
</dbReference>
<dbReference type="InterPro" id="IPR058245">
    <property type="entry name" value="NreC/VraR/RcsB-like_REC"/>
</dbReference>
<protein>
    <submittedName>
        <fullName evidence="8">Response regulator transcription factor</fullName>
    </submittedName>
</protein>
<organism evidence="8 9">
    <name type="scientific">Tsukamurella asaccharolytica</name>
    <dbReference type="NCBI Taxonomy" id="2592067"/>
    <lineage>
        <taxon>Bacteria</taxon>
        <taxon>Bacillati</taxon>
        <taxon>Actinomycetota</taxon>
        <taxon>Actinomycetes</taxon>
        <taxon>Mycobacteriales</taxon>
        <taxon>Tsukamurellaceae</taxon>
        <taxon>Tsukamurella</taxon>
    </lineage>
</organism>
<dbReference type="PROSITE" id="PS50043">
    <property type="entry name" value="HTH_LUXR_2"/>
    <property type="match status" value="1"/>
</dbReference>
<keyword evidence="2" id="KW-0805">Transcription regulation</keyword>
<proteinExistence type="predicted"/>
<dbReference type="PANTHER" id="PTHR43214:SF24">
    <property type="entry name" value="TRANSCRIPTIONAL REGULATORY PROTEIN NARL-RELATED"/>
    <property type="match status" value="1"/>
</dbReference>
<dbReference type="PRINTS" id="PR00038">
    <property type="entry name" value="HTHLUXR"/>
</dbReference>
<feature type="domain" description="Response regulatory" evidence="7">
    <location>
        <begin position="3"/>
        <end position="119"/>
    </location>
</feature>
<dbReference type="CDD" id="cd17535">
    <property type="entry name" value="REC_NarL-like"/>
    <property type="match status" value="1"/>
</dbReference>
<evidence type="ECO:0000256" key="3">
    <source>
        <dbReference type="ARBA" id="ARBA00023125"/>
    </source>
</evidence>
<reference evidence="8 9" key="1">
    <citation type="submission" date="2019-06" db="EMBL/GenBank/DDBJ databases">
        <title>Tsukamurella conjunctivitidis sp. nov., Tsukamurella assacharolytica sp. nov. and Tsukamurella sputae sp. nov. isolated from patients with conjunctivitis, bacteraemia (lymphoma) and respiratory infection (sputum) in Hong Kong.</title>
        <authorList>
            <person name="Teng J.L.L."/>
            <person name="Lee H.H."/>
            <person name="Fong J.Y.H."/>
            <person name="Fok K.M.N."/>
            <person name="Lau S.K.P."/>
            <person name="Woo P.C.Y."/>
        </authorList>
    </citation>
    <scope>NUCLEOTIDE SEQUENCE [LARGE SCALE GENOMIC DNA]</scope>
    <source>
        <strain evidence="8 9">HKU71</strain>
    </source>
</reference>
<dbReference type="CDD" id="cd06170">
    <property type="entry name" value="LuxR_C_like"/>
    <property type="match status" value="1"/>
</dbReference>
<dbReference type="PANTHER" id="PTHR43214">
    <property type="entry name" value="TWO-COMPONENT RESPONSE REGULATOR"/>
    <property type="match status" value="1"/>
</dbReference>
<evidence type="ECO:0000256" key="5">
    <source>
        <dbReference type="PROSITE-ProRule" id="PRU00169"/>
    </source>
</evidence>
<dbReference type="Gene3D" id="3.40.50.2300">
    <property type="match status" value="1"/>
</dbReference>
<evidence type="ECO:0000256" key="1">
    <source>
        <dbReference type="ARBA" id="ARBA00022553"/>
    </source>
</evidence>
<dbReference type="GO" id="GO:0006355">
    <property type="term" value="P:regulation of DNA-templated transcription"/>
    <property type="evidence" value="ECO:0007669"/>
    <property type="project" value="InterPro"/>
</dbReference>
<dbReference type="RefSeq" id="WP_146560764.1">
    <property type="nucleotide sequence ID" value="NZ_VIGW01000004.1"/>
</dbReference>
<sequence length="213" mass="22595">MSSVLIVDDQRLIRDGLKMLLSAAPDFTVAGEATNGDEAARAYRELAPDVVLMDLRMPGVDGVRGIEQIIAADPAARIVVLTTFDDDEHMYPALAAGAVGFLVKDIAPDALLDNLRRALDGEVPMSPGPARRVLGDAVRARTASPAPSVREPAVPLTERENDVLTLVAEGLSNAAIAGRLHVAESTVKAHVANLRQKTGAGSRVELARFAFRD</sequence>
<dbReference type="InterPro" id="IPR001789">
    <property type="entry name" value="Sig_transdc_resp-reg_receiver"/>
</dbReference>
<feature type="modified residue" description="4-aspartylphosphate" evidence="5">
    <location>
        <position position="54"/>
    </location>
</feature>
<dbReference type="Proteomes" id="UP000317291">
    <property type="component" value="Unassembled WGS sequence"/>
</dbReference>
<dbReference type="Pfam" id="PF00072">
    <property type="entry name" value="Response_reg"/>
    <property type="match status" value="1"/>
</dbReference>
<evidence type="ECO:0000256" key="2">
    <source>
        <dbReference type="ARBA" id="ARBA00023015"/>
    </source>
</evidence>
<dbReference type="AlphaFoldDB" id="A0A5C5R920"/>
<comment type="caution">
    <text evidence="8">The sequence shown here is derived from an EMBL/GenBank/DDBJ whole genome shotgun (WGS) entry which is preliminary data.</text>
</comment>
<dbReference type="SMART" id="SM00421">
    <property type="entry name" value="HTH_LUXR"/>
    <property type="match status" value="1"/>
</dbReference>
<dbReference type="PROSITE" id="PS00622">
    <property type="entry name" value="HTH_LUXR_1"/>
    <property type="match status" value="1"/>
</dbReference>
<dbReference type="EMBL" id="VIGW01000004">
    <property type="protein sequence ID" value="TWS19440.1"/>
    <property type="molecule type" value="Genomic_DNA"/>
</dbReference>
<dbReference type="SUPFAM" id="SSF52172">
    <property type="entry name" value="CheY-like"/>
    <property type="match status" value="1"/>
</dbReference>
<keyword evidence="4" id="KW-0804">Transcription</keyword>
<dbReference type="InterPro" id="IPR039420">
    <property type="entry name" value="WalR-like"/>
</dbReference>
<dbReference type="GO" id="GO:0003677">
    <property type="term" value="F:DNA binding"/>
    <property type="evidence" value="ECO:0007669"/>
    <property type="project" value="UniProtKB-KW"/>
</dbReference>
<evidence type="ECO:0000313" key="9">
    <source>
        <dbReference type="Proteomes" id="UP000317291"/>
    </source>
</evidence>
<dbReference type="GO" id="GO:0000160">
    <property type="term" value="P:phosphorelay signal transduction system"/>
    <property type="evidence" value="ECO:0007669"/>
    <property type="project" value="InterPro"/>
</dbReference>
<gene>
    <name evidence="8" type="ORF">FK529_09585</name>
</gene>
<evidence type="ECO:0000259" key="6">
    <source>
        <dbReference type="PROSITE" id="PS50043"/>
    </source>
</evidence>
<evidence type="ECO:0000259" key="7">
    <source>
        <dbReference type="PROSITE" id="PS50110"/>
    </source>
</evidence>
<dbReference type="OrthoDB" id="9808843at2"/>
<dbReference type="SMART" id="SM00448">
    <property type="entry name" value="REC"/>
    <property type="match status" value="1"/>
</dbReference>
<dbReference type="PROSITE" id="PS50110">
    <property type="entry name" value="RESPONSE_REGULATORY"/>
    <property type="match status" value="1"/>
</dbReference>
<keyword evidence="9" id="KW-1185">Reference proteome</keyword>
<keyword evidence="3" id="KW-0238">DNA-binding</keyword>
<dbReference type="InterPro" id="IPR011006">
    <property type="entry name" value="CheY-like_superfamily"/>
</dbReference>
<evidence type="ECO:0000256" key="4">
    <source>
        <dbReference type="ARBA" id="ARBA00023163"/>
    </source>
</evidence>